<gene>
    <name evidence="1" type="ORF">ARMSODRAFT_1084124</name>
</gene>
<evidence type="ECO:0000313" key="2">
    <source>
        <dbReference type="Proteomes" id="UP000218334"/>
    </source>
</evidence>
<organism evidence="1 2">
    <name type="scientific">Armillaria solidipes</name>
    <dbReference type="NCBI Taxonomy" id="1076256"/>
    <lineage>
        <taxon>Eukaryota</taxon>
        <taxon>Fungi</taxon>
        <taxon>Dikarya</taxon>
        <taxon>Basidiomycota</taxon>
        <taxon>Agaricomycotina</taxon>
        <taxon>Agaricomycetes</taxon>
        <taxon>Agaricomycetidae</taxon>
        <taxon>Agaricales</taxon>
        <taxon>Marasmiineae</taxon>
        <taxon>Physalacriaceae</taxon>
        <taxon>Armillaria</taxon>
    </lineage>
</organism>
<accession>A0A2H3C5H6</accession>
<keyword evidence="2" id="KW-1185">Reference proteome</keyword>
<name>A0A2H3C5H6_9AGAR</name>
<sequence length="334" mass="37550">MDEASYTHIVDNVAYILLDTCQTANEREKKSEPLIVHILVVRLSQLFHQDADERMILERIFPFIPWRASSSLGSKQLYSSSVGGTRGEKPRATRYGAPVQPQLVDSSSVELCNLDPQFDVDTTIRCRVDGTNPVFCDLVEQFDVEVTPGGTDWLYGAETVGAMIIENGPISQDRVVGQQLQEQITLANPSDVRTLLVFSLRPSINIEHHGKEAGPREARRIASPSYPSHLWRIHEIGDGMAAAPRDFTGYRPQFAQCCREGQIYFLPSENGLNDEMVQILIGPILCPRIFSHIQVQKGIFDREELPIVSLSVGAFTRPNLQQVDWSFRRQCILL</sequence>
<dbReference type="EMBL" id="KZ293426">
    <property type="protein sequence ID" value="PBK70556.1"/>
    <property type="molecule type" value="Genomic_DNA"/>
</dbReference>
<evidence type="ECO:0000313" key="1">
    <source>
        <dbReference type="EMBL" id="PBK70556.1"/>
    </source>
</evidence>
<dbReference type="Proteomes" id="UP000218334">
    <property type="component" value="Unassembled WGS sequence"/>
</dbReference>
<reference evidence="2" key="1">
    <citation type="journal article" date="2017" name="Nat. Ecol. Evol.">
        <title>Genome expansion and lineage-specific genetic innovations in the forest pathogenic fungi Armillaria.</title>
        <authorList>
            <person name="Sipos G."/>
            <person name="Prasanna A.N."/>
            <person name="Walter M.C."/>
            <person name="O'Connor E."/>
            <person name="Balint B."/>
            <person name="Krizsan K."/>
            <person name="Kiss B."/>
            <person name="Hess J."/>
            <person name="Varga T."/>
            <person name="Slot J."/>
            <person name="Riley R."/>
            <person name="Boka B."/>
            <person name="Rigling D."/>
            <person name="Barry K."/>
            <person name="Lee J."/>
            <person name="Mihaltcheva S."/>
            <person name="LaButti K."/>
            <person name="Lipzen A."/>
            <person name="Waldron R."/>
            <person name="Moloney N.M."/>
            <person name="Sperisen C."/>
            <person name="Kredics L."/>
            <person name="Vagvoelgyi C."/>
            <person name="Patrignani A."/>
            <person name="Fitzpatrick D."/>
            <person name="Nagy I."/>
            <person name="Doyle S."/>
            <person name="Anderson J.B."/>
            <person name="Grigoriev I.V."/>
            <person name="Gueldener U."/>
            <person name="Muensterkoetter M."/>
            <person name="Nagy L.G."/>
        </authorList>
    </citation>
    <scope>NUCLEOTIDE SEQUENCE [LARGE SCALE GENOMIC DNA]</scope>
    <source>
        <strain evidence="2">28-4</strain>
    </source>
</reference>
<dbReference type="AlphaFoldDB" id="A0A2H3C5H6"/>
<protein>
    <submittedName>
        <fullName evidence="1">Uncharacterized protein</fullName>
    </submittedName>
</protein>
<proteinExistence type="predicted"/>